<dbReference type="EMBL" id="AHAM01000330">
    <property type="protein sequence ID" value="EHK52453.1"/>
    <property type="molecule type" value="Genomic_DNA"/>
</dbReference>
<organism evidence="1 2">
    <name type="scientific">Mesorhizobium alhagi CCNWXJ12-2</name>
    <dbReference type="NCBI Taxonomy" id="1107882"/>
    <lineage>
        <taxon>Bacteria</taxon>
        <taxon>Pseudomonadati</taxon>
        <taxon>Pseudomonadota</taxon>
        <taxon>Alphaproteobacteria</taxon>
        <taxon>Hyphomicrobiales</taxon>
        <taxon>Phyllobacteriaceae</taxon>
        <taxon>Allomesorhizobium</taxon>
    </lineage>
</organism>
<dbReference type="PANTHER" id="PTHR12526">
    <property type="entry name" value="GLYCOSYLTRANSFERASE"/>
    <property type="match status" value="1"/>
</dbReference>
<name>H0I3J9_9HYPH</name>
<evidence type="ECO:0000313" key="2">
    <source>
        <dbReference type="Proteomes" id="UP000003250"/>
    </source>
</evidence>
<proteinExistence type="predicted"/>
<protein>
    <submittedName>
        <fullName evidence="1">Uncharacterized protein</fullName>
    </submittedName>
</protein>
<reference evidence="1 2" key="1">
    <citation type="journal article" date="2012" name="J. Bacteriol.">
        <title>Draft Genome Sequence of Mesorhizobium alhagi CCNWXJ12-2T, a Novel Salt-Resistant Species Isolated from the Desert of Northwestern China.</title>
        <authorList>
            <person name="Zhou M."/>
            <person name="Chen W."/>
            <person name="Chen H."/>
            <person name="Wei G."/>
        </authorList>
    </citation>
    <scope>NUCLEOTIDE SEQUENCE [LARGE SCALE GENOMIC DNA]</scope>
    <source>
        <strain evidence="1 2">CCNWXJ12-2</strain>
    </source>
</reference>
<evidence type="ECO:0000313" key="1">
    <source>
        <dbReference type="EMBL" id="EHK52453.1"/>
    </source>
</evidence>
<dbReference type="SUPFAM" id="SSF53756">
    <property type="entry name" value="UDP-Glycosyltransferase/glycogen phosphorylase"/>
    <property type="match status" value="1"/>
</dbReference>
<dbReference type="Gene3D" id="3.40.50.2000">
    <property type="entry name" value="Glycogen Phosphorylase B"/>
    <property type="match status" value="2"/>
</dbReference>
<dbReference type="PATRIC" id="fig|1107882.3.peg.6800"/>
<sequence length="370" mass="40253">MLIPQIGGAMRIAYYAPLKSPDHPVPSGDRQMARMLKAALELAGNEVDLASRFRSFSANPTAESHAAALTEVEREIARLSALWKTGKKPDLWFCYHPYYKAPDLLGPALSARFAIPYVTAEASYSARRNIGIWAENQARLADVVRRAALNICFTRRDSDGLAEIAPQARFELLPPFIDASAFAAPPPAADPSRLVAVGMMRPGDKMESYRMLARALERLVHLPWRLSVIGDGLCRAEVEAEFSRIPPERIEWLGEKPPAEVPSLLRGAGVYVWPGCGEAYGLAYLEAQAAGLPVVAQEIAGVPEVVRHGTTGLLTPPGDIAAYAAAVERLLTNEAERQKLGAAARRFVLDERSLDAAARRLAAILPEART</sequence>
<accession>H0I3J9</accession>
<dbReference type="GO" id="GO:0016757">
    <property type="term" value="F:glycosyltransferase activity"/>
    <property type="evidence" value="ECO:0007669"/>
    <property type="project" value="TreeGrafter"/>
</dbReference>
<dbReference type="Proteomes" id="UP000003250">
    <property type="component" value="Unassembled WGS sequence"/>
</dbReference>
<keyword evidence="2" id="KW-1185">Reference proteome</keyword>
<dbReference type="Pfam" id="PF13692">
    <property type="entry name" value="Glyco_trans_1_4"/>
    <property type="match status" value="1"/>
</dbReference>
<gene>
    <name evidence="1" type="ORF">MAXJ12_35319</name>
</gene>
<dbReference type="CDD" id="cd03801">
    <property type="entry name" value="GT4_PimA-like"/>
    <property type="match status" value="1"/>
</dbReference>
<dbReference type="AlphaFoldDB" id="H0I3J9"/>
<dbReference type="PANTHER" id="PTHR12526:SF636">
    <property type="entry name" value="BLL3647 PROTEIN"/>
    <property type="match status" value="1"/>
</dbReference>